<reference evidence="4" key="1">
    <citation type="journal article" date="2013" name="Nature">
        <title>Pan genome of the phytoplankton Emiliania underpins its global distribution.</title>
        <authorList>
            <person name="Read B.A."/>
            <person name="Kegel J."/>
            <person name="Klute M.J."/>
            <person name="Kuo A."/>
            <person name="Lefebvre S.C."/>
            <person name="Maumus F."/>
            <person name="Mayer C."/>
            <person name="Miller J."/>
            <person name="Monier A."/>
            <person name="Salamov A."/>
            <person name="Young J."/>
            <person name="Aguilar M."/>
            <person name="Claverie J.M."/>
            <person name="Frickenhaus S."/>
            <person name="Gonzalez K."/>
            <person name="Herman E.K."/>
            <person name="Lin Y.C."/>
            <person name="Napier J."/>
            <person name="Ogata H."/>
            <person name="Sarno A.F."/>
            <person name="Shmutz J."/>
            <person name="Schroeder D."/>
            <person name="de Vargas C."/>
            <person name="Verret F."/>
            <person name="von Dassow P."/>
            <person name="Valentin K."/>
            <person name="Van de Peer Y."/>
            <person name="Wheeler G."/>
            <person name="Dacks J.B."/>
            <person name="Delwiche C.F."/>
            <person name="Dyhrman S.T."/>
            <person name="Glockner G."/>
            <person name="John U."/>
            <person name="Richards T."/>
            <person name="Worden A.Z."/>
            <person name="Zhang X."/>
            <person name="Grigoriev I.V."/>
            <person name="Allen A.E."/>
            <person name="Bidle K."/>
            <person name="Borodovsky M."/>
            <person name="Bowler C."/>
            <person name="Brownlee C."/>
            <person name="Cock J.M."/>
            <person name="Elias M."/>
            <person name="Gladyshev V.N."/>
            <person name="Groth M."/>
            <person name="Guda C."/>
            <person name="Hadaegh A."/>
            <person name="Iglesias-Rodriguez M.D."/>
            <person name="Jenkins J."/>
            <person name="Jones B.M."/>
            <person name="Lawson T."/>
            <person name="Leese F."/>
            <person name="Lindquist E."/>
            <person name="Lobanov A."/>
            <person name="Lomsadze A."/>
            <person name="Malik S.B."/>
            <person name="Marsh M.E."/>
            <person name="Mackinder L."/>
            <person name="Mock T."/>
            <person name="Mueller-Roeber B."/>
            <person name="Pagarete A."/>
            <person name="Parker M."/>
            <person name="Probert I."/>
            <person name="Quesneville H."/>
            <person name="Raines C."/>
            <person name="Rensing S.A."/>
            <person name="Riano-Pachon D.M."/>
            <person name="Richier S."/>
            <person name="Rokitta S."/>
            <person name="Shiraiwa Y."/>
            <person name="Soanes D.M."/>
            <person name="van der Giezen M."/>
            <person name="Wahlund T.M."/>
            <person name="Williams B."/>
            <person name="Wilson W."/>
            <person name="Wolfe G."/>
            <person name="Wurch L.L."/>
        </authorList>
    </citation>
    <scope>NUCLEOTIDE SEQUENCE</scope>
</reference>
<evidence type="ECO:0000256" key="1">
    <source>
        <dbReference type="SAM" id="Phobius"/>
    </source>
</evidence>
<feature type="signal peptide" evidence="2">
    <location>
        <begin position="1"/>
        <end position="19"/>
    </location>
</feature>
<feature type="transmembrane region" description="Helical" evidence="1">
    <location>
        <begin position="191"/>
        <end position="212"/>
    </location>
</feature>
<name>A0A0D3JQB5_EMIH1</name>
<dbReference type="PaxDb" id="2903-EOD25700"/>
<reference evidence="3" key="2">
    <citation type="submission" date="2024-10" db="UniProtKB">
        <authorList>
            <consortium name="EnsemblProtists"/>
        </authorList>
    </citation>
    <scope>IDENTIFICATION</scope>
</reference>
<dbReference type="Proteomes" id="UP000013827">
    <property type="component" value="Unassembled WGS sequence"/>
</dbReference>
<dbReference type="AlphaFoldDB" id="A0A0D3JQB5"/>
<dbReference type="KEGG" id="ehx:EMIHUDRAFT_450349"/>
<feature type="transmembrane region" description="Helical" evidence="1">
    <location>
        <begin position="224"/>
        <end position="245"/>
    </location>
</feature>
<feature type="chain" id="PRO_5044259799" evidence="2">
    <location>
        <begin position="20"/>
        <end position="249"/>
    </location>
</feature>
<keyword evidence="4" id="KW-1185">Reference proteome</keyword>
<evidence type="ECO:0000313" key="3">
    <source>
        <dbReference type="EnsemblProtists" id="EOD25700"/>
    </source>
</evidence>
<dbReference type="HOGENOM" id="CLU_1117431_0_0_1"/>
<keyword evidence="1" id="KW-0472">Membrane</keyword>
<proteinExistence type="predicted"/>
<accession>A0A0D3JQB5</accession>
<dbReference type="GeneID" id="17271245"/>
<keyword evidence="1" id="KW-1133">Transmembrane helix</keyword>
<keyword evidence="2" id="KW-0732">Signal</keyword>
<evidence type="ECO:0000313" key="4">
    <source>
        <dbReference type="Proteomes" id="UP000013827"/>
    </source>
</evidence>
<organism evidence="3 4">
    <name type="scientific">Emiliania huxleyi (strain CCMP1516)</name>
    <dbReference type="NCBI Taxonomy" id="280463"/>
    <lineage>
        <taxon>Eukaryota</taxon>
        <taxon>Haptista</taxon>
        <taxon>Haptophyta</taxon>
        <taxon>Prymnesiophyceae</taxon>
        <taxon>Isochrysidales</taxon>
        <taxon>Noelaerhabdaceae</taxon>
        <taxon>Emiliania</taxon>
    </lineage>
</organism>
<keyword evidence="1" id="KW-0812">Transmembrane</keyword>
<sequence length="249" mass="26497">MLFVAPLLLSLLHAPAVLRRSAAPTAGAAAVGAYSPAAAAHPRSPAPRMQFFAKVKEINEANKMKTVTKGAPPRVRGKRLPADIVEEYTRQQLEQLWGALVAAYGSEALAREAVFSNPQIINPSYTFCNTLLLSKDVLFEMMGKEEALDVMLKNPAVLQCGPSLDTLGPDEIKGFANIRGLGNKIPESARLGLISFTIGAALFPVIATLLGFEDAASVAFAKPLVGIFFSVLIEGSRIIIARTAAGLVR</sequence>
<evidence type="ECO:0000256" key="2">
    <source>
        <dbReference type="SAM" id="SignalP"/>
    </source>
</evidence>
<dbReference type="EnsemblProtists" id="EOD25700">
    <property type="protein sequence ID" value="EOD25700"/>
    <property type="gene ID" value="EMIHUDRAFT_450349"/>
</dbReference>
<protein>
    <submittedName>
        <fullName evidence="3">Uncharacterized protein</fullName>
    </submittedName>
</protein>
<dbReference type="RefSeq" id="XP_005778129.1">
    <property type="nucleotide sequence ID" value="XM_005778072.1"/>
</dbReference>